<dbReference type="EMBL" id="MW361224">
    <property type="protein sequence ID" value="QQY02602.1"/>
    <property type="molecule type" value="mRNA"/>
</dbReference>
<dbReference type="InterPro" id="IPR000276">
    <property type="entry name" value="GPCR_Rhodpsn"/>
</dbReference>
<dbReference type="GO" id="GO:0004930">
    <property type="term" value="F:G protein-coupled receptor activity"/>
    <property type="evidence" value="ECO:0007669"/>
    <property type="project" value="UniProtKB-KW"/>
</dbReference>
<name>A0A7U0TIE3_9TREM</name>
<dbReference type="AlphaFoldDB" id="A0A7U0TIE3"/>
<protein>
    <submittedName>
        <fullName evidence="14">Type 2 dopamine receptor-2</fullName>
    </submittedName>
</protein>
<dbReference type="PRINTS" id="PR00237">
    <property type="entry name" value="GPCRRHODOPSN"/>
</dbReference>
<evidence type="ECO:0000256" key="4">
    <source>
        <dbReference type="ARBA" id="ARBA00022989"/>
    </source>
</evidence>
<dbReference type="PROSITE" id="PS50262">
    <property type="entry name" value="G_PROTEIN_RECEP_F1_2"/>
    <property type="match status" value="1"/>
</dbReference>
<feature type="transmembrane region" description="Helical" evidence="12">
    <location>
        <begin position="149"/>
        <end position="168"/>
    </location>
</feature>
<evidence type="ECO:0000313" key="14">
    <source>
        <dbReference type="EMBL" id="QQY02602.1"/>
    </source>
</evidence>
<gene>
    <name evidence="14" type="primary">D2R2</name>
</gene>
<evidence type="ECO:0000256" key="8">
    <source>
        <dbReference type="ARBA" id="ARBA00023170"/>
    </source>
</evidence>
<organism evidence="14">
    <name type="scientific">Cryptocotyle lingua</name>
    <dbReference type="NCBI Taxonomy" id="66766"/>
    <lineage>
        <taxon>Eukaryota</taxon>
        <taxon>Metazoa</taxon>
        <taxon>Spiralia</taxon>
        <taxon>Lophotrochozoa</taxon>
        <taxon>Platyhelminthes</taxon>
        <taxon>Trematoda</taxon>
        <taxon>Digenea</taxon>
        <taxon>Opisthorchiida</taxon>
        <taxon>Opisthorchiata</taxon>
        <taxon>Heterophyidae</taxon>
        <taxon>Cryptocotyle</taxon>
    </lineage>
</organism>
<proteinExistence type="evidence at transcript level"/>
<dbReference type="Gene3D" id="1.20.1070.10">
    <property type="entry name" value="Rhodopsin 7-helix transmembrane proteins"/>
    <property type="match status" value="2"/>
</dbReference>
<dbReference type="SUPFAM" id="SSF81321">
    <property type="entry name" value="Family A G protein-coupled receptor-like"/>
    <property type="match status" value="1"/>
</dbReference>
<keyword evidence="9 10" id="KW-0807">Transducer</keyword>
<evidence type="ECO:0000256" key="9">
    <source>
        <dbReference type="ARBA" id="ARBA00023224"/>
    </source>
</evidence>
<comment type="subcellular location">
    <subcellularLocation>
        <location evidence="1">Cell membrane</location>
        <topology evidence="1">Multi-pass membrane protein</topology>
    </subcellularLocation>
</comment>
<evidence type="ECO:0000256" key="3">
    <source>
        <dbReference type="ARBA" id="ARBA00022692"/>
    </source>
</evidence>
<evidence type="ECO:0000256" key="6">
    <source>
        <dbReference type="ARBA" id="ARBA00023136"/>
    </source>
</evidence>
<feature type="transmembrane region" description="Helical" evidence="12">
    <location>
        <begin position="31"/>
        <end position="56"/>
    </location>
</feature>
<evidence type="ECO:0000256" key="11">
    <source>
        <dbReference type="SAM" id="MobiDB-lite"/>
    </source>
</evidence>
<feature type="transmembrane region" description="Helical" evidence="12">
    <location>
        <begin position="761"/>
        <end position="782"/>
    </location>
</feature>
<dbReference type="GO" id="GO:0045202">
    <property type="term" value="C:synapse"/>
    <property type="evidence" value="ECO:0007669"/>
    <property type="project" value="GOC"/>
</dbReference>
<keyword evidence="6 12" id="KW-0472">Membrane</keyword>
<dbReference type="PROSITE" id="PS00237">
    <property type="entry name" value="G_PROTEIN_RECEP_F1_1"/>
    <property type="match status" value="1"/>
</dbReference>
<evidence type="ECO:0000256" key="1">
    <source>
        <dbReference type="ARBA" id="ARBA00004651"/>
    </source>
</evidence>
<evidence type="ECO:0000256" key="2">
    <source>
        <dbReference type="ARBA" id="ARBA00022475"/>
    </source>
</evidence>
<dbReference type="Pfam" id="PF00001">
    <property type="entry name" value="7tm_1"/>
    <property type="match status" value="2"/>
</dbReference>
<sequence>MNMQYPIHTNETLLPNTTTNVSAWENSKYELRYWCFGLLIFSFLTLFGNSLVVLSVVRERSLRNATNWFIVSLATADIILAVFIMPLATWMEVANGYWNFGTTLCNIFVMLDIMFCTASILNLVAIGLDRYMAVTKPISYAKRDNLKRIQLSISAVWLLSVFIALPVVCGLNDVEGQDPTVCQSNNAVYMITSSIGSFYVPAIVLIVVYQRIFAVIHKRHRLTDKAHVRKSESQSGTNECYRGVVLTKVTCGGDSDLEMQTERLITFHSSLPPVNCSASSSNSSVSNESDESYGTSSKDNHITSCDAHNFENEPRELHVDGTRYDIESPRVCFSERICEYFPQASIPFYSTVKRFSLPLPTQMNTLFTKRHHSSQELPVSTSSKLYNFSQSDQAQEIAKRTVPDTEHSDADINSLSHLKLLPIHKFNRLKKISNRSSPQQTPCRPLSYKCANLTSTKLHLSSQYLHGSNYDDRNSCEFHTQDDVSFKRNLPCCYCVERTDQLSGTSTYSGADIRGYTSSSSTNEVSEERSIRTFGCIEDECCCSVTSKDPQAVRFPSTDPDFIPNKDSLYYSALRINHTSFSLSKILHPFQPTKNICCVSKPTWLPNSQKTMATRLSKGFRKATAHFQRKQEMPVLIYSTGNGVMSLQENRVKPKGDLATHLEHLTVLESKGDSTDAQFKSTKEMRPRRVNFGTSKQSRVSQREKKATKTLAIVLGAFLACWLPFFTINVAIGVCMLRGAISNPVCTLCTQLMPSFTWLGYVNSLLNPIIYTIFNLEFRAAFKKLLHIK</sequence>
<keyword evidence="7" id="KW-1015">Disulfide bond</keyword>
<dbReference type="PANTHER" id="PTHR24248:SF125">
    <property type="entry name" value="DOPAMINE D2-LIKE RECEPTOR"/>
    <property type="match status" value="1"/>
</dbReference>
<feature type="compositionally biased region" description="Low complexity" evidence="11">
    <location>
        <begin position="277"/>
        <end position="287"/>
    </location>
</feature>
<keyword evidence="3 10" id="KW-0812">Transmembrane</keyword>
<dbReference type="PANTHER" id="PTHR24248">
    <property type="entry name" value="ADRENERGIC RECEPTOR-RELATED G-PROTEIN COUPLED RECEPTOR"/>
    <property type="match status" value="1"/>
</dbReference>
<feature type="transmembrane region" description="Helical" evidence="12">
    <location>
        <begin position="711"/>
        <end position="741"/>
    </location>
</feature>
<feature type="transmembrane region" description="Helical" evidence="12">
    <location>
        <begin position="107"/>
        <end position="128"/>
    </location>
</feature>
<feature type="region of interest" description="Disordered" evidence="11">
    <location>
        <begin position="274"/>
        <end position="299"/>
    </location>
</feature>
<keyword evidence="2" id="KW-1003">Cell membrane</keyword>
<keyword evidence="8 10" id="KW-0675">Receptor</keyword>
<evidence type="ECO:0000259" key="13">
    <source>
        <dbReference type="PROSITE" id="PS50262"/>
    </source>
</evidence>
<keyword evidence="4 12" id="KW-1133">Transmembrane helix</keyword>
<evidence type="ECO:0000256" key="10">
    <source>
        <dbReference type="RuleBase" id="RU000688"/>
    </source>
</evidence>
<dbReference type="GO" id="GO:0005886">
    <property type="term" value="C:plasma membrane"/>
    <property type="evidence" value="ECO:0007669"/>
    <property type="project" value="UniProtKB-SubCell"/>
</dbReference>
<dbReference type="SMART" id="SM01381">
    <property type="entry name" value="7TM_GPCR_Srsx"/>
    <property type="match status" value="1"/>
</dbReference>
<reference evidence="14" key="1">
    <citation type="submission" date="2020-12" db="EMBL/GenBank/DDBJ databases">
        <title>Neural signatures in transcriptome of heterophyid trematode Cryptocolyle lingua.</title>
        <authorList>
            <person name="Gorbushin A.M."/>
            <person name="Tolstenkov O."/>
        </authorList>
    </citation>
    <scope>NUCLEOTIDE SEQUENCE</scope>
</reference>
<comment type="similarity">
    <text evidence="10">Belongs to the G-protein coupled receptor 1 family.</text>
</comment>
<feature type="transmembrane region" description="Helical" evidence="12">
    <location>
        <begin position="188"/>
        <end position="209"/>
    </location>
</feature>
<keyword evidence="5 10" id="KW-0297">G-protein coupled receptor</keyword>
<evidence type="ECO:0000256" key="7">
    <source>
        <dbReference type="ARBA" id="ARBA00023157"/>
    </source>
</evidence>
<accession>A0A7U0TIE3</accession>
<feature type="domain" description="G-protein coupled receptors family 1 profile" evidence="13">
    <location>
        <begin position="48"/>
        <end position="771"/>
    </location>
</feature>
<evidence type="ECO:0000256" key="12">
    <source>
        <dbReference type="SAM" id="Phobius"/>
    </source>
</evidence>
<evidence type="ECO:0000256" key="5">
    <source>
        <dbReference type="ARBA" id="ARBA00023040"/>
    </source>
</evidence>
<feature type="transmembrane region" description="Helical" evidence="12">
    <location>
        <begin position="68"/>
        <end position="87"/>
    </location>
</feature>
<dbReference type="InterPro" id="IPR017452">
    <property type="entry name" value="GPCR_Rhodpsn_7TM"/>
</dbReference>
<dbReference type="GO" id="GO:0001591">
    <property type="term" value="F:dopamine neurotransmitter receptor activity, coupled via Gi/Go"/>
    <property type="evidence" value="ECO:0007669"/>
    <property type="project" value="TreeGrafter"/>
</dbReference>